<dbReference type="KEGG" id="ahg:AHOG_13895"/>
<protein>
    <submittedName>
        <fullName evidence="1">Transcriptional activator FtrA</fullName>
    </submittedName>
</protein>
<dbReference type="OrthoDB" id="241790at2"/>
<reference evidence="1 2" key="1">
    <citation type="submission" date="2017-07" db="EMBL/GenBank/DDBJ databases">
        <title>Complete genome sequence of Actinoalloteichus hoggarensis DSM 45943, type strain of Actinoalloteichus hoggarensis.</title>
        <authorList>
            <person name="Ruckert C."/>
            <person name="Nouioui I."/>
            <person name="Willmese J."/>
            <person name="van Wezel G."/>
            <person name="Klenk H.-P."/>
            <person name="Kalinowski J."/>
            <person name="Zotchev S.B."/>
        </authorList>
    </citation>
    <scope>NUCLEOTIDE SEQUENCE [LARGE SCALE GENOMIC DNA]</scope>
    <source>
        <strain evidence="1 2">DSM 45943</strain>
    </source>
</reference>
<dbReference type="SMART" id="SM00342">
    <property type="entry name" value="HTH_ARAC"/>
    <property type="match status" value="1"/>
</dbReference>
<dbReference type="GO" id="GO:0003700">
    <property type="term" value="F:DNA-binding transcription factor activity"/>
    <property type="evidence" value="ECO:0007669"/>
    <property type="project" value="InterPro"/>
</dbReference>
<gene>
    <name evidence="1" type="ORF">AHOG_13895</name>
</gene>
<dbReference type="Gene3D" id="1.10.10.60">
    <property type="entry name" value="Homeodomain-like"/>
    <property type="match status" value="2"/>
</dbReference>
<dbReference type="InterPro" id="IPR009057">
    <property type="entry name" value="Homeodomain-like_sf"/>
</dbReference>
<proteinExistence type="predicted"/>
<dbReference type="AlphaFoldDB" id="A0A221W3H4"/>
<dbReference type="InterPro" id="IPR032783">
    <property type="entry name" value="AraC_lig"/>
</dbReference>
<dbReference type="InterPro" id="IPR018060">
    <property type="entry name" value="HTH_AraC"/>
</dbReference>
<dbReference type="Pfam" id="PF12833">
    <property type="entry name" value="HTH_18"/>
    <property type="match status" value="1"/>
</dbReference>
<evidence type="ECO:0000313" key="1">
    <source>
        <dbReference type="EMBL" id="ASO20422.1"/>
    </source>
</evidence>
<dbReference type="InterPro" id="IPR050204">
    <property type="entry name" value="AraC_XylS_family_regulators"/>
</dbReference>
<evidence type="ECO:0000313" key="2">
    <source>
        <dbReference type="Proteomes" id="UP000204221"/>
    </source>
</evidence>
<dbReference type="PANTHER" id="PTHR46796">
    <property type="entry name" value="HTH-TYPE TRANSCRIPTIONAL ACTIVATOR RHAS-RELATED"/>
    <property type="match status" value="1"/>
</dbReference>
<dbReference type="Proteomes" id="UP000204221">
    <property type="component" value="Chromosome"/>
</dbReference>
<accession>A0A221W3H4</accession>
<dbReference type="Pfam" id="PF12852">
    <property type="entry name" value="Cupin_6"/>
    <property type="match status" value="1"/>
</dbReference>
<dbReference type="PROSITE" id="PS01124">
    <property type="entry name" value="HTH_ARAC_FAMILY_2"/>
    <property type="match status" value="1"/>
</dbReference>
<organism evidence="1 2">
    <name type="scientific">Actinoalloteichus hoggarensis</name>
    <dbReference type="NCBI Taxonomy" id="1470176"/>
    <lineage>
        <taxon>Bacteria</taxon>
        <taxon>Bacillati</taxon>
        <taxon>Actinomycetota</taxon>
        <taxon>Actinomycetes</taxon>
        <taxon>Pseudonocardiales</taxon>
        <taxon>Pseudonocardiaceae</taxon>
        <taxon>Actinoalloteichus</taxon>
    </lineage>
</organism>
<keyword evidence="2" id="KW-1185">Reference proteome</keyword>
<dbReference type="PROSITE" id="PS00041">
    <property type="entry name" value="HTH_ARAC_FAMILY_1"/>
    <property type="match status" value="1"/>
</dbReference>
<dbReference type="SUPFAM" id="SSF46689">
    <property type="entry name" value="Homeodomain-like"/>
    <property type="match status" value="2"/>
</dbReference>
<dbReference type="GO" id="GO:0043565">
    <property type="term" value="F:sequence-specific DNA binding"/>
    <property type="evidence" value="ECO:0007669"/>
    <property type="project" value="InterPro"/>
</dbReference>
<dbReference type="PANTHER" id="PTHR46796:SF13">
    <property type="entry name" value="HTH-TYPE TRANSCRIPTIONAL ACTIVATOR RHAS"/>
    <property type="match status" value="1"/>
</dbReference>
<dbReference type="RefSeq" id="WP_093941749.1">
    <property type="nucleotide sequence ID" value="NZ_CP022521.1"/>
</dbReference>
<sequence length="327" mass="34697">MDALTDLLRGVRADGALFHRTTLTAPWSLRFADGAALTLCTMAHGDGWIIPSDGAPLPLRHGDTAVILGPKPFRVVDELPDSDGPCQTPHTRSTDGLDAAGDPAPAGPATLIVGAYRAGADVGRRLPDALPPVLTVPGDEACDAVLDYLAAEVAAHGTDRQIVLDRLLDWLLACTLHAWFSRPEAHLPAWYHALGDPVVGTVLRAVHAEPARHWTVATMAAEAAVSRAAFARRFTALVGEPPSTYLTTWRMALAAELLATPELTIAAVARRVGYTDPFAFSTAFTRVRGITPSAYRAGHRDSAPEPRCQEAATGEQACDRTCPATVP</sequence>
<name>A0A221W3H4_9PSEU</name>
<dbReference type="EMBL" id="CP022521">
    <property type="protein sequence ID" value="ASO20422.1"/>
    <property type="molecule type" value="Genomic_DNA"/>
</dbReference>
<dbReference type="InterPro" id="IPR018062">
    <property type="entry name" value="HTH_AraC-typ_CS"/>
</dbReference>